<evidence type="ECO:0000256" key="2">
    <source>
        <dbReference type="ARBA" id="ARBA00023219"/>
    </source>
</evidence>
<dbReference type="Pfam" id="PF03592">
    <property type="entry name" value="Terminase_2"/>
    <property type="match status" value="1"/>
</dbReference>
<proteinExistence type="predicted"/>
<dbReference type="EMBL" id="MT142256">
    <property type="protein sequence ID" value="QJA76978.1"/>
    <property type="molecule type" value="Genomic_DNA"/>
</dbReference>
<dbReference type="Gene3D" id="1.10.10.1400">
    <property type="entry name" value="Terminase, small subunit, N-terminal DNA-binding domain, HTH motif"/>
    <property type="match status" value="1"/>
</dbReference>
<sequence>MKLTQKQETFCLNYFECGNASEAARLAKYSPKTAGVIGAENLLKPKIQAKLRELNEIVKSKKVATVEERKNRLTEFIRANVADFADDEGEPVLNKDIPNYGAAREYYHRTKYGKFGNATITKSIKLVDPIAAISELNKMEKIYETSVNINQDNRVMNIIVESEETKKLLGNINQRLLRRGNDNQ</sequence>
<dbReference type="InterPro" id="IPR038713">
    <property type="entry name" value="Terminase_Gp1_N_sf"/>
</dbReference>
<dbReference type="InterPro" id="IPR005335">
    <property type="entry name" value="Terminase_ssu"/>
</dbReference>
<dbReference type="EMBL" id="MT141193">
    <property type="protein sequence ID" value="QJA55982.1"/>
    <property type="molecule type" value="Genomic_DNA"/>
</dbReference>
<name>A0A6M3IHN6_9ZZZZ</name>
<keyword evidence="1" id="KW-1188">Viral release from host cell</keyword>
<evidence type="ECO:0000313" key="3">
    <source>
        <dbReference type="EMBL" id="QJA55982.1"/>
    </source>
</evidence>
<dbReference type="PANTHER" id="PTHR41328">
    <property type="entry name" value="TERMINASE SMALL SUBUNIT-RELATED"/>
    <property type="match status" value="1"/>
</dbReference>
<evidence type="ECO:0000313" key="4">
    <source>
        <dbReference type="EMBL" id="QJA76978.1"/>
    </source>
</evidence>
<gene>
    <name evidence="4" type="ORF">MM415A01383_0005</name>
    <name evidence="3" type="ORF">MM415B01946_0005</name>
</gene>
<dbReference type="PANTHER" id="PTHR41328:SF2">
    <property type="entry name" value="TERMINASE SMALL SUBUNIT"/>
    <property type="match status" value="1"/>
</dbReference>
<dbReference type="GO" id="GO:0051276">
    <property type="term" value="P:chromosome organization"/>
    <property type="evidence" value="ECO:0007669"/>
    <property type="project" value="InterPro"/>
</dbReference>
<evidence type="ECO:0000256" key="1">
    <source>
        <dbReference type="ARBA" id="ARBA00022612"/>
    </source>
</evidence>
<keyword evidence="2" id="KW-0231">Viral genome packaging</keyword>
<organism evidence="3">
    <name type="scientific">viral metagenome</name>
    <dbReference type="NCBI Taxonomy" id="1070528"/>
    <lineage>
        <taxon>unclassified sequences</taxon>
        <taxon>metagenomes</taxon>
        <taxon>organismal metagenomes</taxon>
    </lineage>
</organism>
<dbReference type="AlphaFoldDB" id="A0A6M3IHN6"/>
<dbReference type="InterPro" id="IPR052404">
    <property type="entry name" value="SPP1-like_terminase"/>
</dbReference>
<protein>
    <submittedName>
        <fullName evidence="3">Putative terminase</fullName>
    </submittedName>
</protein>
<reference evidence="3" key="1">
    <citation type="submission" date="2020-03" db="EMBL/GenBank/DDBJ databases">
        <title>The deep terrestrial virosphere.</title>
        <authorList>
            <person name="Holmfeldt K."/>
            <person name="Nilsson E."/>
            <person name="Simone D."/>
            <person name="Lopez-Fernandez M."/>
            <person name="Wu X."/>
            <person name="de Brujin I."/>
            <person name="Lundin D."/>
            <person name="Andersson A."/>
            <person name="Bertilsson S."/>
            <person name="Dopson M."/>
        </authorList>
    </citation>
    <scope>NUCLEOTIDE SEQUENCE</scope>
    <source>
        <strain evidence="4">MM415A01383</strain>
        <strain evidence="3">MM415B01946</strain>
    </source>
</reference>
<accession>A0A6M3IHN6</accession>